<keyword evidence="3" id="KW-1185">Reference proteome</keyword>
<dbReference type="Proteomes" id="UP000000753">
    <property type="component" value="Chromosome"/>
</dbReference>
<dbReference type="RefSeq" id="WP_020913067.1">
    <property type="nucleotide sequence ID" value="NC_011566.1"/>
</dbReference>
<dbReference type="OrthoDB" id="9953072at2"/>
<proteinExistence type="predicted"/>
<protein>
    <recommendedName>
        <fullName evidence="4">Lipoprotein</fullName>
    </recommendedName>
</protein>
<dbReference type="HOGENOM" id="CLU_2119453_0_0_6"/>
<sequence length="114" mass="11955">MKKSIFICSAMLIVFSSSSFAGCRWVNGSRYCGNNNTVVVNNHHNAVVVSPGYQANPWAAFGAVVGAAIVIDAATGQPKVEGKESIVVETKLIEAGKVDVVDKGNEVVFIKGIG</sequence>
<evidence type="ECO:0008006" key="4">
    <source>
        <dbReference type="Google" id="ProtNLM"/>
    </source>
</evidence>
<gene>
    <name evidence="2" type="ordered locus">swp_2994</name>
</gene>
<reference evidence="2 3" key="1">
    <citation type="journal article" date="2008" name="PLoS ONE">
        <title>Environmental adaptation: genomic analysis of the piezotolerant and psychrotolerant deep-sea iron reducing bacterium Shewanella piezotolerans WP3.</title>
        <authorList>
            <person name="Wang F."/>
            <person name="Wang J."/>
            <person name="Jian H."/>
            <person name="Zhang B."/>
            <person name="Li S."/>
            <person name="Wang F."/>
            <person name="Zeng X."/>
            <person name="Gao L."/>
            <person name="Bartlett D.H."/>
            <person name="Yu J."/>
            <person name="Hu S."/>
            <person name="Xiao X."/>
        </authorList>
    </citation>
    <scope>NUCLEOTIDE SEQUENCE [LARGE SCALE GENOMIC DNA]</scope>
    <source>
        <strain evidence="3">WP3 / JCM 13877</strain>
    </source>
</reference>
<name>B8CR41_SHEPW</name>
<evidence type="ECO:0000313" key="3">
    <source>
        <dbReference type="Proteomes" id="UP000000753"/>
    </source>
</evidence>
<feature type="chain" id="PRO_5002870322" description="Lipoprotein" evidence="1">
    <location>
        <begin position="22"/>
        <end position="114"/>
    </location>
</feature>
<accession>B8CR41</accession>
<dbReference type="PROSITE" id="PS51257">
    <property type="entry name" value="PROKAR_LIPOPROTEIN"/>
    <property type="match status" value="1"/>
</dbReference>
<dbReference type="KEGG" id="swp:swp_2994"/>
<evidence type="ECO:0000313" key="2">
    <source>
        <dbReference type="EMBL" id="ACJ29713.1"/>
    </source>
</evidence>
<keyword evidence="1" id="KW-0732">Signal</keyword>
<feature type="signal peptide" evidence="1">
    <location>
        <begin position="1"/>
        <end position="21"/>
    </location>
</feature>
<dbReference type="AlphaFoldDB" id="B8CR41"/>
<organism evidence="2 3">
    <name type="scientific">Shewanella piezotolerans (strain WP3 / JCM 13877)</name>
    <dbReference type="NCBI Taxonomy" id="225849"/>
    <lineage>
        <taxon>Bacteria</taxon>
        <taxon>Pseudomonadati</taxon>
        <taxon>Pseudomonadota</taxon>
        <taxon>Gammaproteobacteria</taxon>
        <taxon>Alteromonadales</taxon>
        <taxon>Shewanellaceae</taxon>
        <taxon>Shewanella</taxon>
    </lineage>
</organism>
<dbReference type="STRING" id="225849.swp_2994"/>
<evidence type="ECO:0000256" key="1">
    <source>
        <dbReference type="SAM" id="SignalP"/>
    </source>
</evidence>
<dbReference type="EMBL" id="CP000472">
    <property type="protein sequence ID" value="ACJ29713.1"/>
    <property type="molecule type" value="Genomic_DNA"/>
</dbReference>